<reference evidence="4" key="1">
    <citation type="submission" date="2018-11" db="EMBL/GenBank/DDBJ databases">
        <authorList>
            <person name="Grassa J C."/>
        </authorList>
    </citation>
    <scope>NUCLEOTIDE SEQUENCE [LARGE SCALE GENOMIC DNA]</scope>
</reference>
<organism evidence="4 5">
    <name type="scientific">Cannabis sativa</name>
    <name type="common">Hemp</name>
    <name type="synonym">Marijuana</name>
    <dbReference type="NCBI Taxonomy" id="3483"/>
    <lineage>
        <taxon>Eukaryota</taxon>
        <taxon>Viridiplantae</taxon>
        <taxon>Streptophyta</taxon>
        <taxon>Embryophyta</taxon>
        <taxon>Tracheophyta</taxon>
        <taxon>Spermatophyta</taxon>
        <taxon>Magnoliopsida</taxon>
        <taxon>eudicotyledons</taxon>
        <taxon>Gunneridae</taxon>
        <taxon>Pentapetalae</taxon>
        <taxon>rosids</taxon>
        <taxon>fabids</taxon>
        <taxon>Rosales</taxon>
        <taxon>Cannabaceae</taxon>
        <taxon>Cannabis</taxon>
    </lineage>
</organism>
<dbReference type="SUPFAM" id="SSF56672">
    <property type="entry name" value="DNA/RNA polymerases"/>
    <property type="match status" value="1"/>
</dbReference>
<evidence type="ECO:0000256" key="1">
    <source>
        <dbReference type="PROSITE-ProRule" id="PRU00047"/>
    </source>
</evidence>
<evidence type="ECO:0008006" key="6">
    <source>
        <dbReference type="Google" id="ProtNLM"/>
    </source>
</evidence>
<sequence length="1382" mass="157560">MEEFLSKTTQLHVSDEEEWEVDKSLSLTIAKNNLRGRLCTNVDHSRGFLKKVLGRIWRLKEAEWNIKIQEKFDSGMFLSFSFASEQNQSRILAKMPWYLSNGLLILGKMVNTNDSWKDDLTAFPIWGRALGVPIDYLTEKNTLRLASMAGTVISINNADVSKMVTNGFFRFQIWMSINKPVCPVSTTMWGSKKWIAFKYDELPFMCFWCGRIGHNQKDCSVEYKEITRVMGEKAKAYGIWLKVEQEIRDGFQEGLTGPRIELQKGIKEQRNGIGPDRGMKLSNSFSLLTDPMETRKIIMDETQMSNDNDGSTVEKGTTSVNVMIPQKLTTSDLREDLGNQEEVNRGKRRMLEVESISGVGKLQRTANLPMTTMETQQLYDVPITFQQEKDGIEGGPSFVFGPSQQSISKAQRRKVAVKKDGKNRKIKAEKIPIGVSQEGDSTIGGMGNPWTVRTLKSPVKRWNPDLIFLSETRLKKEKAENLRVALCFEGCFVVEALGKSGGLILLWSNLIDCNILSFSSFHIDSFIRKEEDQGWRFTGFYGDPDPNQRCESWKLLTRIGRMYSGPWVIGGDFNEILRRKEKMGGQPKPGHLITNFRKALDGSNLKEVDYEGSCYTWCNGRQNNFIFERLDRVCGNSEWFHIFPAAKVFHLERVNSDHCPLLLQCLYQTNENVTGSRWHSRFHFESAWAEEEKCSQIVTENWNRGNSSTTTYELKKKLTDCGNALNHWNKAKKKEMNLKLKELEDKIASLSLSTASTDWQHLKEVERKNNILLDKEEKFWKQRSRAIWLKEGDRNTKYFHRKANTRKKKNSILGIMDCNDNWVTGNKRVGQVACNYFQQLFEANSATKEELEEFKSAIPNKISRETNEFLKAPFTAEDVFQAMRNIHPQKAPGNDGMPGLFYRMFWPKIGEEVTKVCLGILNDGKPIEDINDTLICLIPKIDKPTRMSNFRPISLCNVVYKIIAKCLAGRMKNSLYQDISEEQSAFLAGRLIQDNAIIGFESLHCMKTRRFGNGRKMALKLDMSKAYDWVEWNFLTTMMEGLGYDEEWINKIMRCVTSVSFSVLINGEKIGNFKPSRGLRQGDSLSPYLFLICSEGLSCLIQAAERAGTINGVWFGRDGVKVSHLFFADDSFMFLDGNIDECDTMSHILHHYSRLSGPQINLDKSEVSMGSRISPQLGQSLASRLGVKLVAHHTKYLGLPSFIGKLLKKEAVENWEWKSDFNLGRQVDPSPNVKSGYRVARGEISTRLDVQTWSPSARGGKCGGNFNSQDQAFGWKLCHNWLRLNSTWFIRACQLIPFAINVEAMDPGKEGVGLGYIWRDWCGNPIAAGMVFLPQFCSVLLAEAEAVLAAMKARPRWKPTAILRLELIASSWWMGSRWTTMI</sequence>
<evidence type="ECO:0000313" key="5">
    <source>
        <dbReference type="Proteomes" id="UP000596661"/>
    </source>
</evidence>
<protein>
    <recommendedName>
        <fullName evidence="6">Reverse transcriptase</fullName>
    </recommendedName>
</protein>
<feature type="domain" description="CCHC-type" evidence="2">
    <location>
        <begin position="206"/>
        <end position="219"/>
    </location>
</feature>
<dbReference type="PROSITE" id="PS50878">
    <property type="entry name" value="RT_POL"/>
    <property type="match status" value="1"/>
</dbReference>
<dbReference type="EnsemblPlants" id="evm.model.02.1171">
    <property type="protein sequence ID" value="cds.evm.model.02.1171"/>
    <property type="gene ID" value="evm.TU.02.1171"/>
</dbReference>
<dbReference type="GO" id="GO:0008270">
    <property type="term" value="F:zinc ion binding"/>
    <property type="evidence" value="ECO:0007669"/>
    <property type="project" value="UniProtKB-KW"/>
</dbReference>
<dbReference type="Pfam" id="PF03372">
    <property type="entry name" value="Exo_endo_phos"/>
    <property type="match status" value="1"/>
</dbReference>
<evidence type="ECO:0000259" key="2">
    <source>
        <dbReference type="PROSITE" id="PS50158"/>
    </source>
</evidence>
<dbReference type="GO" id="GO:0003824">
    <property type="term" value="F:catalytic activity"/>
    <property type="evidence" value="ECO:0007669"/>
    <property type="project" value="InterPro"/>
</dbReference>
<keyword evidence="1" id="KW-0479">Metal-binding</keyword>
<dbReference type="Pfam" id="PF00078">
    <property type="entry name" value="RVT_1"/>
    <property type="match status" value="1"/>
</dbReference>
<keyword evidence="1" id="KW-0863">Zinc-finger</keyword>
<proteinExistence type="predicted"/>
<dbReference type="SUPFAM" id="SSF56219">
    <property type="entry name" value="DNase I-like"/>
    <property type="match status" value="1"/>
</dbReference>
<dbReference type="PROSITE" id="PS50158">
    <property type="entry name" value="ZF_CCHC"/>
    <property type="match status" value="1"/>
</dbReference>
<dbReference type="InterPro" id="IPR005135">
    <property type="entry name" value="Endo/exonuclease/phosphatase"/>
</dbReference>
<evidence type="ECO:0000259" key="3">
    <source>
        <dbReference type="PROSITE" id="PS50878"/>
    </source>
</evidence>
<dbReference type="EMBL" id="UZAU01000163">
    <property type="status" value="NOT_ANNOTATED_CDS"/>
    <property type="molecule type" value="Genomic_DNA"/>
</dbReference>
<dbReference type="InterPro" id="IPR043502">
    <property type="entry name" value="DNA/RNA_pol_sf"/>
</dbReference>
<dbReference type="CDD" id="cd01650">
    <property type="entry name" value="RT_nLTR_like"/>
    <property type="match status" value="1"/>
</dbReference>
<evidence type="ECO:0000313" key="4">
    <source>
        <dbReference type="EnsemblPlants" id="cds.evm.model.02.1171"/>
    </source>
</evidence>
<keyword evidence="5" id="KW-1185">Reference proteome</keyword>
<dbReference type="InterPro" id="IPR036691">
    <property type="entry name" value="Endo/exonu/phosph_ase_sf"/>
</dbReference>
<dbReference type="InterPro" id="IPR025836">
    <property type="entry name" value="Zn_knuckle_CX2CX4HX4C"/>
</dbReference>
<dbReference type="PANTHER" id="PTHR31635">
    <property type="entry name" value="REVERSE TRANSCRIPTASE DOMAIN-CONTAINING PROTEIN-RELATED"/>
    <property type="match status" value="1"/>
</dbReference>
<dbReference type="Proteomes" id="UP000596661">
    <property type="component" value="Chromosome 2"/>
</dbReference>
<feature type="domain" description="Reverse transcriptase" evidence="3">
    <location>
        <begin position="919"/>
        <end position="1189"/>
    </location>
</feature>
<dbReference type="PANTHER" id="PTHR31635:SF196">
    <property type="entry name" value="REVERSE TRANSCRIPTASE DOMAIN-CONTAINING PROTEIN-RELATED"/>
    <property type="match status" value="1"/>
</dbReference>
<dbReference type="Gramene" id="evm.model.02.1171">
    <property type="protein sequence ID" value="cds.evm.model.02.1171"/>
    <property type="gene ID" value="evm.TU.02.1171"/>
</dbReference>
<dbReference type="InterPro" id="IPR001878">
    <property type="entry name" value="Znf_CCHC"/>
</dbReference>
<reference evidence="4" key="2">
    <citation type="submission" date="2021-03" db="UniProtKB">
        <authorList>
            <consortium name="EnsemblPlants"/>
        </authorList>
    </citation>
    <scope>IDENTIFICATION</scope>
</reference>
<dbReference type="GO" id="GO:0003676">
    <property type="term" value="F:nucleic acid binding"/>
    <property type="evidence" value="ECO:0007669"/>
    <property type="project" value="InterPro"/>
</dbReference>
<dbReference type="Pfam" id="PF14392">
    <property type="entry name" value="zf-CCHC_4"/>
    <property type="match status" value="1"/>
</dbReference>
<dbReference type="Gene3D" id="3.60.10.10">
    <property type="entry name" value="Endonuclease/exonuclease/phosphatase"/>
    <property type="match status" value="1"/>
</dbReference>
<accession>A0A803NSJ4</accession>
<name>A0A803NSJ4_CANSA</name>
<dbReference type="InterPro" id="IPR000477">
    <property type="entry name" value="RT_dom"/>
</dbReference>
<keyword evidence="1" id="KW-0862">Zinc</keyword>